<evidence type="ECO:0000313" key="4">
    <source>
        <dbReference type="EMBL" id="OGK15472.1"/>
    </source>
</evidence>
<dbReference type="EC" id="5.3.1.1" evidence="3"/>
<keyword evidence="3" id="KW-0963">Cytoplasm</keyword>
<evidence type="ECO:0000256" key="3">
    <source>
        <dbReference type="RuleBase" id="RU363013"/>
    </source>
</evidence>
<comment type="similarity">
    <text evidence="1 3">Belongs to the triosephosphate isomerase family.</text>
</comment>
<organism evidence="4 5">
    <name type="scientific">Candidatus Roizmanbacteria bacterium RIFCSPHIGHO2_01_FULL_39_12b</name>
    <dbReference type="NCBI Taxonomy" id="1802030"/>
    <lineage>
        <taxon>Bacteria</taxon>
        <taxon>Candidatus Roizmaniibacteriota</taxon>
    </lineage>
</organism>
<proteinExistence type="inferred from homology"/>
<dbReference type="PANTHER" id="PTHR21139">
    <property type="entry name" value="TRIOSEPHOSPHATE ISOMERASE"/>
    <property type="match status" value="1"/>
</dbReference>
<comment type="pathway">
    <text evidence="3">Carbohydrate degradation; glycolysis; D-glyceraldehyde 3-phosphate from glycerone phosphate: step 1/1.</text>
</comment>
<dbReference type="GO" id="GO:0006094">
    <property type="term" value="P:gluconeogenesis"/>
    <property type="evidence" value="ECO:0007669"/>
    <property type="project" value="UniProtKB-UniPathway"/>
</dbReference>
<protein>
    <recommendedName>
        <fullName evidence="3">Triosephosphate isomerase</fullName>
        <ecNumber evidence="3">5.3.1.1</ecNumber>
    </recommendedName>
</protein>
<dbReference type="PANTHER" id="PTHR21139:SF42">
    <property type="entry name" value="TRIOSEPHOSPHATE ISOMERASE"/>
    <property type="match status" value="1"/>
</dbReference>
<evidence type="ECO:0000256" key="2">
    <source>
        <dbReference type="ARBA" id="ARBA00023235"/>
    </source>
</evidence>
<comment type="pathway">
    <text evidence="3">Carbohydrate biosynthesis; gluconeogenesis.</text>
</comment>
<comment type="catalytic activity">
    <reaction evidence="3">
        <text>D-glyceraldehyde 3-phosphate = dihydroxyacetone phosphate</text>
        <dbReference type="Rhea" id="RHEA:18585"/>
        <dbReference type="ChEBI" id="CHEBI:57642"/>
        <dbReference type="ChEBI" id="CHEBI:59776"/>
        <dbReference type="EC" id="5.3.1.1"/>
    </reaction>
</comment>
<dbReference type="CDD" id="cd00311">
    <property type="entry name" value="TIM"/>
    <property type="match status" value="1"/>
</dbReference>
<dbReference type="Gene3D" id="3.20.20.70">
    <property type="entry name" value="Aldolase class I"/>
    <property type="match status" value="2"/>
</dbReference>
<dbReference type="AlphaFoldDB" id="A0A1F7GA03"/>
<dbReference type="GO" id="GO:0004807">
    <property type="term" value="F:triose-phosphate isomerase activity"/>
    <property type="evidence" value="ECO:0007669"/>
    <property type="project" value="UniProtKB-EC"/>
</dbReference>
<dbReference type="GO" id="GO:0046166">
    <property type="term" value="P:glyceraldehyde-3-phosphate biosynthetic process"/>
    <property type="evidence" value="ECO:0007669"/>
    <property type="project" value="TreeGrafter"/>
</dbReference>
<keyword evidence="2 3" id="KW-0413">Isomerase</keyword>
<evidence type="ECO:0000256" key="1">
    <source>
        <dbReference type="ARBA" id="ARBA00007422"/>
    </source>
</evidence>
<comment type="subcellular location">
    <subcellularLocation>
        <location evidence="3">Cytoplasm</location>
    </subcellularLocation>
</comment>
<gene>
    <name evidence="4" type="ORF">A2690_03085</name>
</gene>
<name>A0A1F7GA03_9BACT</name>
<dbReference type="PROSITE" id="PS51440">
    <property type="entry name" value="TIM_2"/>
    <property type="match status" value="1"/>
</dbReference>
<dbReference type="SUPFAM" id="SSF51351">
    <property type="entry name" value="Triosephosphate isomerase (TIM)"/>
    <property type="match status" value="1"/>
</dbReference>
<dbReference type="Proteomes" id="UP000178372">
    <property type="component" value="Unassembled WGS sequence"/>
</dbReference>
<dbReference type="InterPro" id="IPR035990">
    <property type="entry name" value="TIM_sf"/>
</dbReference>
<accession>A0A1F7GA03</accession>
<dbReference type="InterPro" id="IPR013785">
    <property type="entry name" value="Aldolase_TIM"/>
</dbReference>
<comment type="subunit">
    <text evidence="3">Homodimer.</text>
</comment>
<dbReference type="UniPathway" id="UPA00109">
    <property type="reaction ID" value="UER00189"/>
</dbReference>
<comment type="caution">
    <text evidence="4">The sequence shown here is derived from an EMBL/GenBank/DDBJ whole genome shotgun (WGS) entry which is preliminary data.</text>
</comment>
<reference evidence="4 5" key="1">
    <citation type="journal article" date="2016" name="Nat. Commun.">
        <title>Thousands of microbial genomes shed light on interconnected biogeochemical processes in an aquifer system.</title>
        <authorList>
            <person name="Anantharaman K."/>
            <person name="Brown C.T."/>
            <person name="Hug L.A."/>
            <person name="Sharon I."/>
            <person name="Castelle C.J."/>
            <person name="Probst A.J."/>
            <person name="Thomas B.C."/>
            <person name="Singh A."/>
            <person name="Wilkins M.J."/>
            <person name="Karaoz U."/>
            <person name="Brodie E.L."/>
            <person name="Williams K.H."/>
            <person name="Hubbard S.S."/>
            <person name="Banfield J.F."/>
        </authorList>
    </citation>
    <scope>NUCLEOTIDE SEQUENCE [LARGE SCALE GENOMIC DNA]</scope>
</reference>
<dbReference type="GO" id="GO:0006096">
    <property type="term" value="P:glycolytic process"/>
    <property type="evidence" value="ECO:0007669"/>
    <property type="project" value="UniProtKB-UniPathway"/>
</dbReference>
<dbReference type="UniPathway" id="UPA00138"/>
<dbReference type="GO" id="GO:0005829">
    <property type="term" value="C:cytosol"/>
    <property type="evidence" value="ECO:0007669"/>
    <property type="project" value="TreeGrafter"/>
</dbReference>
<dbReference type="Pfam" id="PF00121">
    <property type="entry name" value="TIM"/>
    <property type="match status" value="2"/>
</dbReference>
<dbReference type="EMBL" id="MFZF01000030">
    <property type="protein sequence ID" value="OGK15472.1"/>
    <property type="molecule type" value="Genomic_DNA"/>
</dbReference>
<sequence>MQFLIANWKSHKTIGDAVEWMNIFTSFSLSSLSPELKIVVCPTFPLLAPIVNIAQNHLIKLGSQDISQFSVGAHTGEVSGENLSGLVEYVIIGHSERRINNKESEESVRNKINQAKSFSIEPIVCINANTNTNYDTNIIVFEPVSSIGSGHVDSRQHVIDFKSSLKKQYQHFLYGGSVTVENAKNYLERRIVDGLLVGANSLDPLSFFSIAKQF</sequence>
<dbReference type="InterPro" id="IPR000652">
    <property type="entry name" value="Triosephosphate_isomerase"/>
</dbReference>
<dbReference type="GO" id="GO:0019563">
    <property type="term" value="P:glycerol catabolic process"/>
    <property type="evidence" value="ECO:0007669"/>
    <property type="project" value="TreeGrafter"/>
</dbReference>
<keyword evidence="3" id="KW-0324">Glycolysis</keyword>
<keyword evidence="3" id="KW-0312">Gluconeogenesis</keyword>
<evidence type="ECO:0000313" key="5">
    <source>
        <dbReference type="Proteomes" id="UP000178372"/>
    </source>
</evidence>